<evidence type="ECO:0000259" key="10">
    <source>
        <dbReference type="Pfam" id="PF13735"/>
    </source>
</evidence>
<protein>
    <submittedName>
        <fullName evidence="11">tRNA nucleotidyltransferase (CCA-adding enzyme)</fullName>
    </submittedName>
</protein>
<evidence type="ECO:0000256" key="7">
    <source>
        <dbReference type="ARBA" id="ARBA00022884"/>
    </source>
</evidence>
<keyword evidence="4" id="KW-0548">Nucleotidyltransferase</keyword>
<dbReference type="RefSeq" id="WP_093071514.1">
    <property type="nucleotide sequence ID" value="NZ_FOGV01000001.1"/>
</dbReference>
<evidence type="ECO:0000256" key="1">
    <source>
        <dbReference type="ARBA" id="ARBA00001946"/>
    </source>
</evidence>
<evidence type="ECO:0000256" key="4">
    <source>
        <dbReference type="ARBA" id="ARBA00022695"/>
    </source>
</evidence>
<feature type="domain" description="CCA-adding enzyme C-terminal" evidence="10">
    <location>
        <begin position="239"/>
        <end position="375"/>
    </location>
</feature>
<dbReference type="Proteomes" id="UP000199318">
    <property type="component" value="Unassembled WGS sequence"/>
</dbReference>
<evidence type="ECO:0000256" key="5">
    <source>
        <dbReference type="ARBA" id="ARBA00022723"/>
    </source>
</evidence>
<keyword evidence="5" id="KW-0479">Metal-binding</keyword>
<comment type="caution">
    <text evidence="11">The sequence shown here is derived from an EMBL/GenBank/DDBJ whole genome shotgun (WGS) entry which is preliminary data.</text>
</comment>
<evidence type="ECO:0000313" key="11">
    <source>
        <dbReference type="EMBL" id="SER41570.1"/>
    </source>
</evidence>
<gene>
    <name evidence="11" type="ORF">SAMN05444126_10139</name>
</gene>
<name>A0A1H9P056_9BACI</name>
<organism evidence="11 12">
    <name type="scientific">Salisediminibacterium halotolerans</name>
    <dbReference type="NCBI Taxonomy" id="517425"/>
    <lineage>
        <taxon>Bacteria</taxon>
        <taxon>Bacillati</taxon>
        <taxon>Bacillota</taxon>
        <taxon>Bacilli</taxon>
        <taxon>Bacillales</taxon>
        <taxon>Bacillaceae</taxon>
        <taxon>Salisediminibacterium</taxon>
    </lineage>
</organism>
<proteinExistence type="inferred from homology"/>
<dbReference type="AlphaFoldDB" id="A0A1H9P056"/>
<dbReference type="GO" id="GO:0016779">
    <property type="term" value="F:nucleotidyltransferase activity"/>
    <property type="evidence" value="ECO:0007669"/>
    <property type="project" value="UniProtKB-KW"/>
</dbReference>
<dbReference type="PANTHER" id="PTHR46173">
    <property type="entry name" value="CCA TRNA NUCLEOTIDYLTRANSFERASE 1, MITOCHONDRIAL"/>
    <property type="match status" value="1"/>
</dbReference>
<reference evidence="12" key="1">
    <citation type="submission" date="2016-10" db="EMBL/GenBank/DDBJ databases">
        <authorList>
            <person name="de Groot N.N."/>
        </authorList>
    </citation>
    <scope>NUCLEOTIDE SEQUENCE [LARGE SCALE GENOMIC DNA]</scope>
    <source>
        <strain evidence="12">10nlg</strain>
    </source>
</reference>
<dbReference type="Gene3D" id="1.10.110.30">
    <property type="match status" value="1"/>
</dbReference>
<evidence type="ECO:0000256" key="3">
    <source>
        <dbReference type="ARBA" id="ARBA00022694"/>
    </source>
</evidence>
<dbReference type="CDD" id="cd05398">
    <property type="entry name" value="NT_ClassII-CCAase"/>
    <property type="match status" value="1"/>
</dbReference>
<dbReference type="GO" id="GO:0008033">
    <property type="term" value="P:tRNA processing"/>
    <property type="evidence" value="ECO:0007669"/>
    <property type="project" value="UniProtKB-KW"/>
</dbReference>
<comment type="similarity">
    <text evidence="8">Belongs to the tRNA nucleotidyltransferase/poly(A) polymerase family.</text>
</comment>
<keyword evidence="3" id="KW-0819">tRNA processing</keyword>
<dbReference type="Pfam" id="PF01743">
    <property type="entry name" value="PolyA_pol"/>
    <property type="match status" value="1"/>
</dbReference>
<dbReference type="STRING" id="1464123.SAMN05444126_10139"/>
<accession>A0A1H9P056</accession>
<sequence length="380" mass="42518">MNKQSESLRIGYKVMTRLTSAGFDTWIVGGAVRDKYLQRDVRDVDLLTAASREDIEQLFENVHAVGAKHGTLLVVIEKTAVEVTVMQTETVEEDLAARDFTVNAMAEKHDGSIVDPFNGLADLTLKTIRSCAADGSNFDRDPLRMLRAYRLAIELAFKIDDAALAQIQARKALISEPAAERLAAEFDKIALCRPGPSDWELFFSAPIFPHFPLIFREESLVQSLQKRSLPAEGDALLHWWTAASYTADAVSPAAALSYYRRSNQLKKDTAAIAAFLAAAPPTAVDLYHLGEKRLITASFLYECLYEDAAVGEEWRQMYERLPIKQRKEMQTDGKKILREHPFLTGQQVGVLLNEAEMKIVQGSVLNEETALADWIRSRIK</sequence>
<dbReference type="InterPro" id="IPR050264">
    <property type="entry name" value="Bact_CCA-adding_enz_type3_sf"/>
</dbReference>
<keyword evidence="6" id="KW-0460">Magnesium</keyword>
<dbReference type="Gene3D" id="3.30.460.10">
    <property type="entry name" value="Beta Polymerase, domain 2"/>
    <property type="match status" value="1"/>
</dbReference>
<dbReference type="InterPro" id="IPR002646">
    <property type="entry name" value="PolA_pol_head_dom"/>
</dbReference>
<keyword evidence="2 8" id="KW-0808">Transferase</keyword>
<dbReference type="SUPFAM" id="SSF81301">
    <property type="entry name" value="Nucleotidyltransferase"/>
    <property type="match status" value="1"/>
</dbReference>
<evidence type="ECO:0000259" key="9">
    <source>
        <dbReference type="Pfam" id="PF01743"/>
    </source>
</evidence>
<dbReference type="Gene3D" id="1.20.58.560">
    <property type="match status" value="1"/>
</dbReference>
<comment type="cofactor">
    <cofactor evidence="1">
        <name>Mg(2+)</name>
        <dbReference type="ChEBI" id="CHEBI:18420"/>
    </cofactor>
</comment>
<evidence type="ECO:0000256" key="6">
    <source>
        <dbReference type="ARBA" id="ARBA00022842"/>
    </source>
</evidence>
<dbReference type="InterPro" id="IPR032810">
    <property type="entry name" value="CCA-adding_enz_C"/>
</dbReference>
<evidence type="ECO:0000256" key="2">
    <source>
        <dbReference type="ARBA" id="ARBA00022679"/>
    </source>
</evidence>
<keyword evidence="7 8" id="KW-0694">RNA-binding</keyword>
<dbReference type="OrthoDB" id="9805698at2"/>
<evidence type="ECO:0000256" key="8">
    <source>
        <dbReference type="RuleBase" id="RU003953"/>
    </source>
</evidence>
<evidence type="ECO:0000313" key="12">
    <source>
        <dbReference type="Proteomes" id="UP000199318"/>
    </source>
</evidence>
<dbReference type="Gene3D" id="1.10.246.80">
    <property type="match status" value="1"/>
</dbReference>
<keyword evidence="12" id="KW-1185">Reference proteome</keyword>
<dbReference type="EMBL" id="FOGV01000001">
    <property type="protein sequence ID" value="SER41570.1"/>
    <property type="molecule type" value="Genomic_DNA"/>
</dbReference>
<dbReference type="PANTHER" id="PTHR46173:SF1">
    <property type="entry name" value="CCA TRNA NUCLEOTIDYLTRANSFERASE 1, MITOCHONDRIAL"/>
    <property type="match status" value="1"/>
</dbReference>
<dbReference type="Pfam" id="PF13735">
    <property type="entry name" value="tRNA_NucTran2_2"/>
    <property type="match status" value="1"/>
</dbReference>
<dbReference type="GO" id="GO:0046872">
    <property type="term" value="F:metal ion binding"/>
    <property type="evidence" value="ECO:0007669"/>
    <property type="project" value="UniProtKB-KW"/>
</dbReference>
<feature type="domain" description="Poly A polymerase head" evidence="9">
    <location>
        <begin position="26"/>
        <end position="129"/>
    </location>
</feature>
<dbReference type="InterPro" id="IPR043519">
    <property type="entry name" value="NT_sf"/>
</dbReference>
<dbReference type="GO" id="GO:0000049">
    <property type="term" value="F:tRNA binding"/>
    <property type="evidence" value="ECO:0007669"/>
    <property type="project" value="TreeGrafter"/>
</dbReference>
<dbReference type="SUPFAM" id="SSF81891">
    <property type="entry name" value="Poly A polymerase C-terminal region-like"/>
    <property type="match status" value="1"/>
</dbReference>